<evidence type="ECO:0000313" key="3">
    <source>
        <dbReference type="EMBL" id="KNZ64156.1"/>
    </source>
</evidence>
<gene>
    <name evidence="3" type="ORF">VP01_105g5</name>
</gene>
<feature type="region of interest" description="Disordered" evidence="1">
    <location>
        <begin position="227"/>
        <end position="249"/>
    </location>
</feature>
<keyword evidence="4" id="KW-1185">Reference proteome</keyword>
<name>A0A0L6VTY6_9BASI</name>
<dbReference type="VEuPathDB" id="FungiDB:VP01_105g5"/>
<sequence>MVFFLSIILLLLHTPLHNEYFLYLENNGLSFCIFCISFSFFCVSVLCSSASEVDTYIFPCITFLLNPIPGPGAFLFNQPSRLPYNISYHLGAVRLRLVLRFPSELRATPRYEAWFNFMIFFCCDTVSWRTHLTSSATMKFEHMHGGKPSFYPSPSMCGHGRHAKAHSALLSDIAPIDSCILINCHFYRCPLQIHQELSTPLVHFADSTCVLVGIESTIKGEITHNISKETGLSKRKSPARPSASKREKNPTMVGNMIGFTFSPVHQTTLPQDRKDGLPCQFPPPKASTLTWESPQLTGPLPKDFVSILISLTSPVIRCLLIGHGMCLKINLQAFQRCGAFRLSYLMILSSYKIFLLRPACFDCAPNASSQIFSVVKLGQPKSPTIHVDELPQELENSDEIRFLISPFARNLLHFGLQFHFYRLTDSGKLRSIAWISAERIGEGVYSLTAFWNKLFQPEASLPIIGQVSKFQIETKAHTHRFDLSHKFSPLQAYWLTYFSRDHTGLDLVQTSITTLGYWYFKDYRHRTYPFQPSGIVEILGIMPTRYIFPNWMVDTASARLERVT</sequence>
<keyword evidence="2" id="KW-0732">Signal</keyword>
<evidence type="ECO:0000313" key="4">
    <source>
        <dbReference type="Proteomes" id="UP000037035"/>
    </source>
</evidence>
<evidence type="ECO:0000256" key="2">
    <source>
        <dbReference type="SAM" id="SignalP"/>
    </source>
</evidence>
<proteinExistence type="predicted"/>
<dbReference type="AlphaFoldDB" id="A0A0L6VTY6"/>
<dbReference type="EMBL" id="LAVV01000666">
    <property type="protein sequence ID" value="KNZ64156.1"/>
    <property type="molecule type" value="Genomic_DNA"/>
</dbReference>
<evidence type="ECO:0000256" key="1">
    <source>
        <dbReference type="SAM" id="MobiDB-lite"/>
    </source>
</evidence>
<feature type="signal peptide" evidence="2">
    <location>
        <begin position="1"/>
        <end position="18"/>
    </location>
</feature>
<dbReference type="Proteomes" id="UP000037035">
    <property type="component" value="Unassembled WGS sequence"/>
</dbReference>
<organism evidence="3 4">
    <name type="scientific">Puccinia sorghi</name>
    <dbReference type="NCBI Taxonomy" id="27349"/>
    <lineage>
        <taxon>Eukaryota</taxon>
        <taxon>Fungi</taxon>
        <taxon>Dikarya</taxon>
        <taxon>Basidiomycota</taxon>
        <taxon>Pucciniomycotina</taxon>
        <taxon>Pucciniomycetes</taxon>
        <taxon>Pucciniales</taxon>
        <taxon>Pucciniaceae</taxon>
        <taxon>Puccinia</taxon>
    </lineage>
</organism>
<protein>
    <submittedName>
        <fullName evidence="3">Putative signal peptide protein</fullName>
    </submittedName>
</protein>
<reference evidence="3 4" key="1">
    <citation type="submission" date="2015-08" db="EMBL/GenBank/DDBJ databases">
        <title>Next Generation Sequencing and Analysis of the Genome of Puccinia sorghi L Schw, the Causal Agent of Maize Common Rust.</title>
        <authorList>
            <person name="Rochi L."/>
            <person name="Burguener G."/>
            <person name="Darino M."/>
            <person name="Turjanski A."/>
            <person name="Kreff E."/>
            <person name="Dieguez M.J."/>
            <person name="Sacco F."/>
        </authorList>
    </citation>
    <scope>NUCLEOTIDE SEQUENCE [LARGE SCALE GENOMIC DNA]</scope>
    <source>
        <strain evidence="3 4">RO10H11247</strain>
    </source>
</reference>
<comment type="caution">
    <text evidence="3">The sequence shown here is derived from an EMBL/GenBank/DDBJ whole genome shotgun (WGS) entry which is preliminary data.</text>
</comment>
<accession>A0A0L6VTY6</accession>
<feature type="chain" id="PRO_5005568280" evidence="2">
    <location>
        <begin position="19"/>
        <end position="564"/>
    </location>
</feature>